<accession>A0A2H0BI80</accession>
<evidence type="ECO:0000313" key="1">
    <source>
        <dbReference type="EMBL" id="PIP57259.1"/>
    </source>
</evidence>
<gene>
    <name evidence="1" type="ORF">COX04_00500</name>
</gene>
<evidence type="ECO:0000313" key="2">
    <source>
        <dbReference type="Proteomes" id="UP000230759"/>
    </source>
</evidence>
<dbReference type="InterPro" id="IPR035980">
    <property type="entry name" value="Ribosomal_bS6_sf"/>
</dbReference>
<organism evidence="1 2">
    <name type="scientific">Candidatus Woesebacteria bacterium CG22_combo_CG10-13_8_21_14_all_45_10</name>
    <dbReference type="NCBI Taxonomy" id="1975060"/>
    <lineage>
        <taxon>Bacteria</taxon>
        <taxon>Candidatus Woeseibacteriota</taxon>
    </lineage>
</organism>
<dbReference type="AlphaFoldDB" id="A0A2H0BI80"/>
<dbReference type="EMBL" id="PCSV01000013">
    <property type="protein sequence ID" value="PIP57259.1"/>
    <property type="molecule type" value="Genomic_DNA"/>
</dbReference>
<dbReference type="Gene3D" id="3.30.70.60">
    <property type="match status" value="1"/>
</dbReference>
<proteinExistence type="predicted"/>
<dbReference type="SUPFAM" id="SSF54995">
    <property type="entry name" value="Ribosomal protein S6"/>
    <property type="match status" value="1"/>
</dbReference>
<name>A0A2H0BI80_9BACT</name>
<dbReference type="Proteomes" id="UP000230759">
    <property type="component" value="Unassembled WGS sequence"/>
</dbReference>
<dbReference type="GO" id="GO:0019843">
    <property type="term" value="F:rRNA binding"/>
    <property type="evidence" value="ECO:0007669"/>
    <property type="project" value="InterPro"/>
</dbReference>
<sequence length="86" mass="9648">MEKYELTIVLDPKVTTAKKKKVIETVEKVAGIVKGNLGKMEDWGLVGTGLYLHFPLELETSSVKTVSTKINQESEILKYLLIRKGK</sequence>
<dbReference type="GO" id="GO:0003735">
    <property type="term" value="F:structural constituent of ribosome"/>
    <property type="evidence" value="ECO:0007669"/>
    <property type="project" value="InterPro"/>
</dbReference>
<dbReference type="GO" id="GO:0006412">
    <property type="term" value="P:translation"/>
    <property type="evidence" value="ECO:0007669"/>
    <property type="project" value="InterPro"/>
</dbReference>
<comment type="caution">
    <text evidence="1">The sequence shown here is derived from an EMBL/GenBank/DDBJ whole genome shotgun (WGS) entry which is preliminary data.</text>
</comment>
<evidence type="ECO:0008006" key="3">
    <source>
        <dbReference type="Google" id="ProtNLM"/>
    </source>
</evidence>
<protein>
    <recommendedName>
        <fullName evidence="3">30S ribosomal protein S6</fullName>
    </recommendedName>
</protein>
<dbReference type="GO" id="GO:0005840">
    <property type="term" value="C:ribosome"/>
    <property type="evidence" value="ECO:0007669"/>
    <property type="project" value="InterPro"/>
</dbReference>
<reference evidence="1 2" key="1">
    <citation type="submission" date="2017-09" db="EMBL/GenBank/DDBJ databases">
        <title>Depth-based differentiation of microbial function through sediment-hosted aquifers and enrichment of novel symbionts in the deep terrestrial subsurface.</title>
        <authorList>
            <person name="Probst A.J."/>
            <person name="Ladd B."/>
            <person name="Jarett J.K."/>
            <person name="Geller-Mcgrath D.E."/>
            <person name="Sieber C.M."/>
            <person name="Emerson J.B."/>
            <person name="Anantharaman K."/>
            <person name="Thomas B.C."/>
            <person name="Malmstrom R."/>
            <person name="Stieglmeier M."/>
            <person name="Klingl A."/>
            <person name="Woyke T."/>
            <person name="Ryan C.M."/>
            <person name="Banfield J.F."/>
        </authorList>
    </citation>
    <scope>NUCLEOTIDE SEQUENCE [LARGE SCALE GENOMIC DNA]</scope>
    <source>
        <strain evidence="1">CG22_combo_CG10-13_8_21_14_all_45_10</strain>
    </source>
</reference>
<dbReference type="InterPro" id="IPR014717">
    <property type="entry name" value="Transl_elong_EF1B/ribsomal_bS6"/>
</dbReference>